<organism evidence="1 2">
    <name type="scientific">Pedobacter suwonensis</name>
    <dbReference type="NCBI Taxonomy" id="332999"/>
    <lineage>
        <taxon>Bacteria</taxon>
        <taxon>Pseudomonadati</taxon>
        <taxon>Bacteroidota</taxon>
        <taxon>Sphingobacteriia</taxon>
        <taxon>Sphingobacteriales</taxon>
        <taxon>Sphingobacteriaceae</taxon>
        <taxon>Pedobacter</taxon>
    </lineage>
</organism>
<gene>
    <name evidence="1" type="ORF">SAMN04488511_11358</name>
</gene>
<evidence type="ECO:0000313" key="1">
    <source>
        <dbReference type="EMBL" id="SFA54200.1"/>
    </source>
</evidence>
<keyword evidence="2" id="KW-1185">Reference proteome</keyword>
<evidence type="ECO:0000313" key="2">
    <source>
        <dbReference type="Proteomes" id="UP000198836"/>
    </source>
</evidence>
<sequence length="724" mass="82640">MTAINYEIGRRGFLQRFGNLRPQVILMPFFAKIKSNLTVRLYIFSLLLLLLVGCLPCAAQDGCYSRLDQDTLTIGNQFIERKFLWNKGNVITHSLSDKKGRKVWLNKLKSPDFYIQAGTATQNGHYEVLMRKENAIHISAQETIISFTIGRLDIKRVYRINAQSASIACETYLRGQLAGIAGGQGINAADQKNIEFTEDMKVNGYTAIIDQLKLDGFHWQVKAVEFFDVTDWNNNFVQENKFIPYRKKSYRGNLLFAHNQEKEAGFFFLKEAPGAATQLAYGGQDFTNEFGHFAVNGLGLNASDVRQDEWRKAYTVVLGVYSGQEFNQLQALRGYQKTIRKNEPQRDEMVMMNTWGDRSQDAKVNEKFSLLELDAAAKLGITHFQIDDGWQQGKSPNSALAKGSFKNIWDNPNYWKPDAAKYPNGLGPVVKRGKALGIEICLWFNPSIQHDYADWEKDASAMAELYRMYGIRTFKIDGLSIPNKQSEINLTKMFNKVLSETENQAVFNLDATAGRRGGYHLFTEYGNIFLENRYTDWQNYYPYWTLRNLWQLSKYVPPEKLQIEFLNKWRNADKYGSDPFAPSSYTFEYLFAITMAAQPLAWFEGTGLPKEALQLGESVAKYKKLQHDFHQGTILPIGEEPSGKSWTGFQSIHQDRGYFIVFRENTPEGTGILETWLPEKVKIQLKPLLGNGKPVIQTTGRKGALKVTLPAVNDFVMYSYTILK</sequence>
<dbReference type="SUPFAM" id="SSF51445">
    <property type="entry name" value="(Trans)glycosidases"/>
    <property type="match status" value="1"/>
</dbReference>
<accession>A0A1I0TR73</accession>
<dbReference type="Gene3D" id="3.20.20.70">
    <property type="entry name" value="Aldolase class I"/>
    <property type="match status" value="1"/>
</dbReference>
<dbReference type="RefSeq" id="WP_244278841.1">
    <property type="nucleotide sequence ID" value="NZ_FOJM01000013.1"/>
</dbReference>
<proteinExistence type="predicted"/>
<reference evidence="2" key="1">
    <citation type="submission" date="2016-10" db="EMBL/GenBank/DDBJ databases">
        <authorList>
            <person name="Varghese N."/>
            <person name="Submissions S."/>
        </authorList>
    </citation>
    <scope>NUCLEOTIDE SEQUENCE [LARGE SCALE GENOMIC DNA]</scope>
    <source>
        <strain evidence="2">DSM 18130</strain>
    </source>
</reference>
<dbReference type="InterPro" id="IPR013785">
    <property type="entry name" value="Aldolase_TIM"/>
</dbReference>
<dbReference type="Proteomes" id="UP000198836">
    <property type="component" value="Unassembled WGS sequence"/>
</dbReference>
<name>A0A1I0TR73_9SPHI</name>
<protein>
    <submittedName>
        <fullName evidence="1">Melibiase</fullName>
    </submittedName>
</protein>
<dbReference type="EMBL" id="FOJM01000013">
    <property type="protein sequence ID" value="SFA54200.1"/>
    <property type="molecule type" value="Genomic_DNA"/>
</dbReference>
<dbReference type="STRING" id="332999.SAMN04488511_11358"/>
<dbReference type="AlphaFoldDB" id="A0A1I0TR73"/>
<dbReference type="InterPro" id="IPR017853">
    <property type="entry name" value="GH"/>
</dbReference>
<dbReference type="Pfam" id="PF02065">
    <property type="entry name" value="Melibiase"/>
    <property type="match status" value="1"/>
</dbReference>